<organism evidence="1">
    <name type="scientific">bioreactor metagenome</name>
    <dbReference type="NCBI Taxonomy" id="1076179"/>
    <lineage>
        <taxon>unclassified sequences</taxon>
        <taxon>metagenomes</taxon>
        <taxon>ecological metagenomes</taxon>
    </lineage>
</organism>
<accession>A0A645DSB0</accession>
<dbReference type="Pfam" id="PF11209">
    <property type="entry name" value="LmeA"/>
    <property type="match status" value="1"/>
</dbReference>
<evidence type="ECO:0008006" key="2">
    <source>
        <dbReference type="Google" id="ProtNLM"/>
    </source>
</evidence>
<gene>
    <name evidence="1" type="ORF">SDC9_139280</name>
</gene>
<name>A0A645DSB0_9ZZZZ</name>
<comment type="caution">
    <text evidence="1">The sequence shown here is derived from an EMBL/GenBank/DDBJ whole genome shotgun (WGS) entry which is preliminary data.</text>
</comment>
<dbReference type="AlphaFoldDB" id="A0A645DSB0"/>
<dbReference type="EMBL" id="VSSQ01039127">
    <property type="protein sequence ID" value="MPM92145.1"/>
    <property type="molecule type" value="Genomic_DNA"/>
</dbReference>
<sequence length="230" mass="24900">MPRRLLYLVAFILALAVATQIILPAIISEIVAQGMVSQTGSDDVSVKVERWPALLMLGGSFDQIRMSAANAKTDKITFSELTATLDDVQLDMNTLLSKRQITMKSVGNVEVAATISEAELARYINQTVKGVKNAVVKITPDKVQATSTLSFGGFATVTVTIDGKIAVDSQRIKFVTERFMLNNSPVGSIGGMALTEIPLVEHKKLPFNVSVREIATENGRIVIHADNRAK</sequence>
<dbReference type="InterPro" id="IPR021373">
    <property type="entry name" value="DUF2993"/>
</dbReference>
<proteinExistence type="predicted"/>
<protein>
    <recommendedName>
        <fullName evidence="2">DUF2993 domain-containing protein</fullName>
    </recommendedName>
</protein>
<evidence type="ECO:0000313" key="1">
    <source>
        <dbReference type="EMBL" id="MPM92145.1"/>
    </source>
</evidence>
<reference evidence="1" key="1">
    <citation type="submission" date="2019-08" db="EMBL/GenBank/DDBJ databases">
        <authorList>
            <person name="Kucharzyk K."/>
            <person name="Murdoch R.W."/>
            <person name="Higgins S."/>
            <person name="Loffler F."/>
        </authorList>
    </citation>
    <scope>NUCLEOTIDE SEQUENCE</scope>
</reference>